<sequence length="162" mass="17057">MEVEEVKLPGVGLRHDFECVNGRRIGVVSLKTGGRQLIVYGAKDPDAVEVSVDLDVEEATVLAELLGAPRVIERLNRLREQVDGLATTGIPLGEDSPYVGRTMGDAGIRSKTGSSIVAVVRGDDVTPSPTPEFTFHADDRVIVVGTDEGVKAAAAILNPGPS</sequence>
<name>A0ABV3SWK0_9ACTN</name>
<dbReference type="EMBL" id="JBFPJR010000005">
    <property type="protein sequence ID" value="MEX0426752.1"/>
    <property type="molecule type" value="Genomic_DNA"/>
</dbReference>
<dbReference type="PANTHER" id="PTHR30445:SF8">
    <property type="entry name" value="K(+)_H(+) ANTIPORTER SUBUNIT KHTT"/>
    <property type="match status" value="1"/>
</dbReference>
<evidence type="ECO:0000313" key="3">
    <source>
        <dbReference type="Proteomes" id="UP001556631"/>
    </source>
</evidence>
<dbReference type="InterPro" id="IPR006037">
    <property type="entry name" value="RCK_C"/>
</dbReference>
<keyword evidence="3" id="KW-1185">Reference proteome</keyword>
<proteinExistence type="predicted"/>
<evidence type="ECO:0000313" key="2">
    <source>
        <dbReference type="EMBL" id="MEX0426752.1"/>
    </source>
</evidence>
<dbReference type="Gene3D" id="3.30.70.1450">
    <property type="entry name" value="Regulator of K+ conductance, C-terminal domain"/>
    <property type="match status" value="1"/>
</dbReference>
<dbReference type="PANTHER" id="PTHR30445">
    <property type="entry name" value="K(+)_H(+) ANTIPORTER SUBUNIT KHTT"/>
    <property type="match status" value="1"/>
</dbReference>
<feature type="domain" description="RCK C-terminal" evidence="1">
    <location>
        <begin position="75"/>
        <end position="159"/>
    </location>
</feature>
<dbReference type="SUPFAM" id="SSF116726">
    <property type="entry name" value="TrkA C-terminal domain-like"/>
    <property type="match status" value="1"/>
</dbReference>
<dbReference type="InterPro" id="IPR026278">
    <property type="entry name" value="KhtT"/>
</dbReference>
<reference evidence="2 3" key="1">
    <citation type="submission" date="2024-07" db="EMBL/GenBank/DDBJ databases">
        <authorList>
            <person name="Lee S."/>
            <person name="Kang M."/>
        </authorList>
    </citation>
    <scope>NUCLEOTIDE SEQUENCE [LARGE SCALE GENOMIC DNA]</scope>
    <source>
        <strain evidence="2 3">DS6</strain>
    </source>
</reference>
<dbReference type="RefSeq" id="WP_367991486.1">
    <property type="nucleotide sequence ID" value="NZ_JBFPJR010000005.1"/>
</dbReference>
<accession>A0ABV3SWK0</accession>
<dbReference type="PIRSF" id="PIRSF005028">
    <property type="entry name" value="KhtT"/>
    <property type="match status" value="1"/>
</dbReference>
<dbReference type="Pfam" id="PF25991">
    <property type="entry name" value="KhtT_N"/>
    <property type="match status" value="1"/>
</dbReference>
<dbReference type="PROSITE" id="PS51202">
    <property type="entry name" value="RCK_C"/>
    <property type="match status" value="1"/>
</dbReference>
<organism evidence="2 3">
    <name type="scientific">Nocardioides eburneus</name>
    <dbReference type="NCBI Taxonomy" id="3231482"/>
    <lineage>
        <taxon>Bacteria</taxon>
        <taxon>Bacillati</taxon>
        <taxon>Actinomycetota</taxon>
        <taxon>Actinomycetes</taxon>
        <taxon>Propionibacteriales</taxon>
        <taxon>Nocardioidaceae</taxon>
        <taxon>Nocardioides</taxon>
    </lineage>
</organism>
<dbReference type="InterPro" id="IPR058776">
    <property type="entry name" value="KhtT-like_N"/>
</dbReference>
<dbReference type="InterPro" id="IPR050144">
    <property type="entry name" value="AAE_transporter"/>
</dbReference>
<dbReference type="InterPro" id="IPR036721">
    <property type="entry name" value="RCK_C_sf"/>
</dbReference>
<gene>
    <name evidence="2" type="ORF">AB3X52_03895</name>
</gene>
<protein>
    <submittedName>
        <fullName evidence="2">Cation:proton antiporter regulatory subunit</fullName>
    </submittedName>
</protein>
<evidence type="ECO:0000259" key="1">
    <source>
        <dbReference type="PROSITE" id="PS51202"/>
    </source>
</evidence>
<comment type="caution">
    <text evidence="2">The sequence shown here is derived from an EMBL/GenBank/DDBJ whole genome shotgun (WGS) entry which is preliminary data.</text>
</comment>
<dbReference type="Proteomes" id="UP001556631">
    <property type="component" value="Unassembled WGS sequence"/>
</dbReference>
<dbReference type="Pfam" id="PF02080">
    <property type="entry name" value="TrkA_C"/>
    <property type="match status" value="1"/>
</dbReference>